<evidence type="ECO:0000313" key="2">
    <source>
        <dbReference type="Proteomes" id="UP001159363"/>
    </source>
</evidence>
<dbReference type="Proteomes" id="UP001159363">
    <property type="component" value="Chromosome 10"/>
</dbReference>
<reference evidence="1 2" key="1">
    <citation type="submission" date="2023-02" db="EMBL/GenBank/DDBJ databases">
        <title>LHISI_Scaffold_Assembly.</title>
        <authorList>
            <person name="Stuart O.P."/>
            <person name="Cleave R."/>
            <person name="Magrath M.J.L."/>
            <person name="Mikheyev A.S."/>
        </authorList>
    </citation>
    <scope>NUCLEOTIDE SEQUENCE [LARGE SCALE GENOMIC DNA]</scope>
    <source>
        <strain evidence="1">Daus_M_001</strain>
        <tissue evidence="1">Leg muscle</tissue>
    </source>
</reference>
<keyword evidence="2" id="KW-1185">Reference proteome</keyword>
<accession>A0ABQ9GLJ1</accession>
<proteinExistence type="predicted"/>
<organism evidence="1 2">
    <name type="scientific">Dryococelus australis</name>
    <dbReference type="NCBI Taxonomy" id="614101"/>
    <lineage>
        <taxon>Eukaryota</taxon>
        <taxon>Metazoa</taxon>
        <taxon>Ecdysozoa</taxon>
        <taxon>Arthropoda</taxon>
        <taxon>Hexapoda</taxon>
        <taxon>Insecta</taxon>
        <taxon>Pterygota</taxon>
        <taxon>Neoptera</taxon>
        <taxon>Polyneoptera</taxon>
        <taxon>Phasmatodea</taxon>
        <taxon>Verophasmatodea</taxon>
        <taxon>Anareolatae</taxon>
        <taxon>Phasmatidae</taxon>
        <taxon>Eurycanthinae</taxon>
        <taxon>Dryococelus</taxon>
    </lineage>
</organism>
<protein>
    <submittedName>
        <fullName evidence="1">Uncharacterized protein</fullName>
    </submittedName>
</protein>
<sequence length="235" mass="26154">MLQVFPVDGKLLREKALHIACHLGVQDCCTSNGCIYTLKKYPILSKICYQVYALRGDVLDFRQPANHHRLPFRWVDHPPAEGCVLDRLVPHVHPRHGGLVAPTLLPLHVPLTRHSPRSIGQNLPLAHAFRLYHVPYVMLSSHLPGFSGQRSESVFNILALKTLALKVRCLAASRSCRSPGHSLGNGIDYLFRPPKPKEGKLRGSSCASDITGESEENSVYFSKNVSTLNLTVRLE</sequence>
<dbReference type="EMBL" id="JARBHB010000011">
    <property type="protein sequence ID" value="KAJ8872895.1"/>
    <property type="molecule type" value="Genomic_DNA"/>
</dbReference>
<gene>
    <name evidence="1" type="ORF">PR048_026511</name>
</gene>
<name>A0ABQ9GLJ1_9NEOP</name>
<evidence type="ECO:0000313" key="1">
    <source>
        <dbReference type="EMBL" id="KAJ8872895.1"/>
    </source>
</evidence>
<comment type="caution">
    <text evidence="1">The sequence shown here is derived from an EMBL/GenBank/DDBJ whole genome shotgun (WGS) entry which is preliminary data.</text>
</comment>